<evidence type="ECO:0000259" key="8">
    <source>
        <dbReference type="SMART" id="SM01390"/>
    </source>
</evidence>
<dbReference type="EMBL" id="LC269923">
    <property type="protein sequence ID" value="BBA18852.1"/>
    <property type="molecule type" value="Genomic_DNA"/>
</dbReference>
<comment type="subcellular location">
    <subcellularLocation>
        <location evidence="6">Plastid</location>
        <location evidence="6">Chloroplast</location>
    </subcellularLocation>
</comment>
<dbReference type="SMART" id="SM00363">
    <property type="entry name" value="S4"/>
    <property type="match status" value="1"/>
</dbReference>
<keyword evidence="9" id="KW-0934">Plastid</keyword>
<keyword evidence="5 6" id="KW-0687">Ribonucleoprotein</keyword>
<dbReference type="EMBL" id="LC269921">
    <property type="protein sequence ID" value="BBA18575.1"/>
    <property type="molecule type" value="Genomic_DNA"/>
</dbReference>
<dbReference type="InterPro" id="IPR001912">
    <property type="entry name" value="Ribosomal_uS4_N"/>
</dbReference>
<evidence type="ECO:0000313" key="10">
    <source>
        <dbReference type="EMBL" id="BBA18159.1"/>
    </source>
</evidence>
<dbReference type="FunFam" id="1.10.1050.10:FF:000002">
    <property type="entry name" value="30S ribosomal protein S4, chloroplastic"/>
    <property type="match status" value="1"/>
</dbReference>
<dbReference type="PROSITE" id="PS50889">
    <property type="entry name" value="S4"/>
    <property type="match status" value="1"/>
</dbReference>
<dbReference type="AlphaFoldDB" id="B2XT47"/>
<comment type="subunit">
    <text evidence="6">Part of the 30S ribosomal subunit. Contacts protein S5. The interaction surface between S4 and S5 is involved in control of translational fidelity.</text>
</comment>
<dbReference type="EMBL" id="LC269924">
    <property type="protein sequence ID" value="BBA18991.1"/>
    <property type="molecule type" value="Genomic_DNA"/>
</dbReference>
<comment type="function">
    <text evidence="6">With S5 and S12 plays an important role in translational accuracy.</text>
</comment>
<dbReference type="GeneID" id="6335588"/>
<proteinExistence type="inferred from homology"/>
<keyword evidence="4 6" id="KW-0689">Ribosomal protein</keyword>
<dbReference type="FunFam" id="3.10.290.10:FF:000001">
    <property type="entry name" value="30S ribosomal protein S4"/>
    <property type="match status" value="1"/>
</dbReference>
<gene>
    <name evidence="6 9" type="primary">rps4</name>
    <name evidence="9" type="ordered locus">Heak293_Cp038</name>
</gene>
<organism evidence="9">
    <name type="scientific">Heterosigma akashiwo</name>
    <name type="common">Chromophytic alga</name>
    <name type="synonym">Heterosigma carterae</name>
    <dbReference type="NCBI Taxonomy" id="2829"/>
    <lineage>
        <taxon>Eukaryota</taxon>
        <taxon>Sar</taxon>
        <taxon>Stramenopiles</taxon>
        <taxon>Ochrophyta</taxon>
        <taxon>Raphidophyceae</taxon>
        <taxon>Chattonellales</taxon>
        <taxon>Chattonellaceae</taxon>
        <taxon>Heterosigma</taxon>
    </lineage>
</organism>
<accession>B2XT47</accession>
<dbReference type="InterPro" id="IPR022801">
    <property type="entry name" value="Ribosomal_uS4"/>
</dbReference>
<dbReference type="PANTHER" id="PTHR11831:SF4">
    <property type="entry name" value="SMALL RIBOSOMAL SUBUNIT PROTEIN US4M"/>
    <property type="match status" value="1"/>
</dbReference>
<dbReference type="CDD" id="cd00165">
    <property type="entry name" value="S4"/>
    <property type="match status" value="1"/>
</dbReference>
<keyword evidence="2 6" id="KW-0699">rRNA-binding</keyword>
<evidence type="ECO:0000259" key="7">
    <source>
        <dbReference type="SMART" id="SM00363"/>
    </source>
</evidence>
<evidence type="ECO:0000313" key="13">
    <source>
        <dbReference type="EMBL" id="BBA18575.1"/>
    </source>
</evidence>
<evidence type="ECO:0000256" key="2">
    <source>
        <dbReference type="ARBA" id="ARBA00022730"/>
    </source>
</evidence>
<protein>
    <recommendedName>
        <fullName evidence="6">Small ribosomal subunit protein uS4c</fullName>
    </recommendedName>
</protein>
<dbReference type="EMBL" id="EU168190">
    <property type="protein sequence ID" value="ABV65945.1"/>
    <property type="molecule type" value="Genomic_DNA"/>
</dbReference>
<dbReference type="NCBIfam" id="NF003717">
    <property type="entry name" value="PRK05327.1"/>
    <property type="match status" value="1"/>
</dbReference>
<evidence type="ECO:0000313" key="14">
    <source>
        <dbReference type="EMBL" id="BBA18714.1"/>
    </source>
</evidence>
<evidence type="ECO:0000313" key="9">
    <source>
        <dbReference type="EMBL" id="ABV65945.1"/>
    </source>
</evidence>
<reference evidence="9" key="1">
    <citation type="journal article" date="2008" name="BMC Genomics">
        <title>Chloroplast genome sequencing analysis of Heterosigma akashiwo CCMP452 (West Atlantic) and NIES293 (West Pacific) strains.</title>
        <authorList>
            <person name="Cattolico R.A."/>
            <person name="Jacobs M.A."/>
            <person name="Zhou Y."/>
            <person name="Chang J."/>
            <person name="Duplessis M."/>
            <person name="Lybrand T."/>
            <person name="McKay J."/>
            <person name="Ong H.C."/>
            <person name="Sims E."/>
            <person name="Rocap G."/>
        </authorList>
    </citation>
    <scope>NUCLEOTIDE SEQUENCE [LARGE SCALE GENOMIC DNA]</scope>
    <source>
        <strain evidence="9">NIES 293</strain>
    </source>
</reference>
<dbReference type="EMBL" id="LC269918">
    <property type="protein sequence ID" value="BBA18159.1"/>
    <property type="molecule type" value="Genomic_DNA"/>
</dbReference>
<evidence type="ECO:0000313" key="11">
    <source>
        <dbReference type="EMBL" id="BBA18298.1"/>
    </source>
</evidence>
<dbReference type="RefSeq" id="YP_001936339.1">
    <property type="nucleotide sequence ID" value="NC_010772.1"/>
</dbReference>
<geneLocation type="chloroplast" evidence="9"/>
<comment type="function">
    <text evidence="6">One of the primary rRNA binding proteins, it binds directly to 16S rRNA where it nucleates assembly of the body of the 30S subunit.</text>
</comment>
<feature type="domain" description="RNA-binding S4" evidence="7">
    <location>
        <begin position="93"/>
        <end position="152"/>
    </location>
</feature>
<sequence length="199" mass="22744">MSRYRGPRVKILRRLGPLSGLTQNGESIRKRSPGQHGKIIGKQKIGPYNLRLLEKQKLKYNYGVTEKQLLNYVKKARRIKGATGLQLLQMLEMRLDTVAFRLGWGNSIPASRQLVNHGHILVNDRKVNIPSFICKPGDKLTLKEKIATNKQIISANSTYPKFLELDKSKINGIVKEIVSREDFTISVDELLIVEYYSRK</sequence>
<feature type="domain" description="Small ribosomal subunit protein uS4 N-terminal" evidence="8">
    <location>
        <begin position="3"/>
        <end position="92"/>
    </location>
</feature>
<dbReference type="Gene3D" id="3.10.290.10">
    <property type="entry name" value="RNA-binding S4 domain"/>
    <property type="match status" value="1"/>
</dbReference>
<dbReference type="GO" id="GO:0006412">
    <property type="term" value="P:translation"/>
    <property type="evidence" value="ECO:0007669"/>
    <property type="project" value="UniProtKB-UniRule"/>
</dbReference>
<evidence type="ECO:0000313" key="16">
    <source>
        <dbReference type="EMBL" id="BBA18991.1"/>
    </source>
</evidence>
<evidence type="ECO:0000256" key="6">
    <source>
        <dbReference type="HAMAP-Rule" id="MF_01306"/>
    </source>
</evidence>
<reference evidence="10" key="2">
    <citation type="submission" date="2017-05" db="EMBL/GenBank/DDBJ databases">
        <title>Chloroplast genome sequences of Heterosigma akashiwo, a bloom-forming raphidophyte.</title>
        <authorList>
            <person name="Ueki S."/>
        </authorList>
    </citation>
    <scope>NUCLEOTIDE SEQUENCE</scope>
    <source>
        <strain evidence="12">CCAP934/4</strain>
        <strain evidence="10">CCAP934/8</strain>
        <strain evidence="16">CCMP1596</strain>
        <strain evidence="13">CCMP2274</strain>
        <strain evidence="14">CCMP3374</strain>
        <strain evidence="11">EHUSP01</strain>
        <strain evidence="15">HaFk01</strain>
    </source>
</reference>
<evidence type="ECO:0000256" key="4">
    <source>
        <dbReference type="ARBA" id="ARBA00022980"/>
    </source>
</evidence>
<evidence type="ECO:0000256" key="1">
    <source>
        <dbReference type="ARBA" id="ARBA00007465"/>
    </source>
</evidence>
<dbReference type="Pfam" id="PF01479">
    <property type="entry name" value="S4"/>
    <property type="match status" value="1"/>
</dbReference>
<dbReference type="HAMAP" id="MF_01306_B">
    <property type="entry name" value="Ribosomal_uS4_B"/>
    <property type="match status" value="1"/>
</dbReference>
<dbReference type="PANTHER" id="PTHR11831">
    <property type="entry name" value="30S 40S RIBOSOMAL PROTEIN"/>
    <property type="match status" value="1"/>
</dbReference>
<dbReference type="GO" id="GO:0009507">
    <property type="term" value="C:chloroplast"/>
    <property type="evidence" value="ECO:0007669"/>
    <property type="project" value="UniProtKB-SubCell"/>
</dbReference>
<evidence type="ECO:0000313" key="12">
    <source>
        <dbReference type="EMBL" id="BBA18437.1"/>
    </source>
</evidence>
<comment type="similarity">
    <text evidence="1 6">Belongs to the universal ribosomal protein uS4 family.</text>
</comment>
<dbReference type="EMBL" id="LC269922">
    <property type="protein sequence ID" value="BBA18714.1"/>
    <property type="molecule type" value="Genomic_DNA"/>
</dbReference>
<evidence type="ECO:0000256" key="5">
    <source>
        <dbReference type="ARBA" id="ARBA00023274"/>
    </source>
</evidence>
<evidence type="ECO:0000256" key="3">
    <source>
        <dbReference type="ARBA" id="ARBA00022884"/>
    </source>
</evidence>
<dbReference type="Gene3D" id="1.10.1050.10">
    <property type="entry name" value="Ribosomal Protein S4 Delta 41, Chain A, domain 1"/>
    <property type="match status" value="1"/>
</dbReference>
<dbReference type="InterPro" id="IPR005709">
    <property type="entry name" value="Ribosomal_uS4_bac-type"/>
</dbReference>
<dbReference type="EMBL" id="LC269919">
    <property type="protein sequence ID" value="BBA18298.1"/>
    <property type="molecule type" value="Genomic_DNA"/>
</dbReference>
<dbReference type="SMART" id="SM01390">
    <property type="entry name" value="Ribosomal_S4"/>
    <property type="match status" value="1"/>
</dbReference>
<dbReference type="GO" id="GO:0042274">
    <property type="term" value="P:ribosomal small subunit biogenesis"/>
    <property type="evidence" value="ECO:0007669"/>
    <property type="project" value="TreeGrafter"/>
</dbReference>
<name>B2XT47_HETAK</name>
<keyword evidence="3 6" id="KW-0694">RNA-binding</keyword>
<keyword evidence="9" id="KW-0150">Chloroplast</keyword>
<evidence type="ECO:0000313" key="15">
    <source>
        <dbReference type="EMBL" id="BBA18852.1"/>
    </source>
</evidence>
<dbReference type="InterPro" id="IPR036986">
    <property type="entry name" value="S4_RNA-bd_sf"/>
</dbReference>
<dbReference type="Pfam" id="PF00163">
    <property type="entry name" value="Ribosomal_S4"/>
    <property type="match status" value="1"/>
</dbReference>
<dbReference type="GO" id="GO:0019843">
    <property type="term" value="F:rRNA binding"/>
    <property type="evidence" value="ECO:0007669"/>
    <property type="project" value="UniProtKB-UniRule"/>
</dbReference>
<dbReference type="SUPFAM" id="SSF55174">
    <property type="entry name" value="Alpha-L RNA-binding motif"/>
    <property type="match status" value="1"/>
</dbReference>
<dbReference type="GO" id="GO:0015935">
    <property type="term" value="C:small ribosomal subunit"/>
    <property type="evidence" value="ECO:0007669"/>
    <property type="project" value="InterPro"/>
</dbReference>
<dbReference type="EMBL" id="LC269920">
    <property type="protein sequence ID" value="BBA18437.1"/>
    <property type="molecule type" value="Genomic_DNA"/>
</dbReference>
<dbReference type="InterPro" id="IPR002942">
    <property type="entry name" value="S4_RNA-bd"/>
</dbReference>
<dbReference type="GO" id="GO:0003735">
    <property type="term" value="F:structural constituent of ribosome"/>
    <property type="evidence" value="ECO:0007669"/>
    <property type="project" value="InterPro"/>
</dbReference>
<dbReference type="NCBIfam" id="TIGR01017">
    <property type="entry name" value="rpsD_bact"/>
    <property type="match status" value="1"/>
</dbReference>